<gene>
    <name evidence="2" type="ORF">UFOPK4134_00297</name>
</gene>
<accession>A0A6J7QUH4</accession>
<evidence type="ECO:0000256" key="1">
    <source>
        <dbReference type="SAM" id="MobiDB-lite"/>
    </source>
</evidence>
<name>A0A6J7QUH4_9ZZZZ</name>
<dbReference type="AlphaFoldDB" id="A0A6J7QUH4"/>
<protein>
    <submittedName>
        <fullName evidence="2">Unannotated protein</fullName>
    </submittedName>
</protein>
<feature type="region of interest" description="Disordered" evidence="1">
    <location>
        <begin position="1"/>
        <end position="30"/>
    </location>
</feature>
<evidence type="ECO:0000313" key="2">
    <source>
        <dbReference type="EMBL" id="CAB5021337.1"/>
    </source>
</evidence>
<sequence>MTRQNSRPAKQKQKHRRTRQETVTHHPPITSLDAFISSPFEASLALKSEILSKRKGNTETESTWRPNPGAMFSSGQCMIGTKKRHDKYTIRITKLTAAQEVLHLPAGTRIRLKNAKFINSYGSKKYREISAPSFEIVADTPCNTRPLTKLFIYPTEHGVKKGKVTYDVPMLAVPIQNAERSR</sequence>
<dbReference type="EMBL" id="CAFBPS010000010">
    <property type="protein sequence ID" value="CAB5021337.1"/>
    <property type="molecule type" value="Genomic_DNA"/>
</dbReference>
<organism evidence="2">
    <name type="scientific">freshwater metagenome</name>
    <dbReference type="NCBI Taxonomy" id="449393"/>
    <lineage>
        <taxon>unclassified sequences</taxon>
        <taxon>metagenomes</taxon>
        <taxon>ecological metagenomes</taxon>
    </lineage>
</organism>
<reference evidence="2" key="1">
    <citation type="submission" date="2020-05" db="EMBL/GenBank/DDBJ databases">
        <authorList>
            <person name="Chiriac C."/>
            <person name="Salcher M."/>
            <person name="Ghai R."/>
            <person name="Kavagutti S V."/>
        </authorList>
    </citation>
    <scope>NUCLEOTIDE SEQUENCE</scope>
</reference>
<proteinExistence type="predicted"/>
<feature type="compositionally biased region" description="Basic residues" evidence="1">
    <location>
        <begin position="9"/>
        <end position="18"/>
    </location>
</feature>